<comment type="caution">
    <text evidence="5">The sequence shown here is derived from an EMBL/GenBank/DDBJ whole genome shotgun (WGS) entry which is preliminary data.</text>
</comment>
<dbReference type="InterPro" id="IPR000847">
    <property type="entry name" value="LysR_HTH_N"/>
</dbReference>
<name>A0A2T3FXT8_9FIRM</name>
<evidence type="ECO:0000259" key="4">
    <source>
        <dbReference type="PROSITE" id="PS50931"/>
    </source>
</evidence>
<dbReference type="PANTHER" id="PTHR30126:SF64">
    <property type="entry name" value="HTH-TYPE TRANSCRIPTIONAL REGULATOR CITR"/>
    <property type="match status" value="1"/>
</dbReference>
<dbReference type="Pfam" id="PF00126">
    <property type="entry name" value="HTH_1"/>
    <property type="match status" value="1"/>
</dbReference>
<evidence type="ECO:0000256" key="2">
    <source>
        <dbReference type="ARBA" id="ARBA00023015"/>
    </source>
</evidence>
<protein>
    <recommendedName>
        <fullName evidence="4">HTH lysR-type domain-containing protein</fullName>
    </recommendedName>
</protein>
<gene>
    <name evidence="5" type="ORF">C7U55_08390</name>
</gene>
<dbReference type="PROSITE" id="PS50931">
    <property type="entry name" value="HTH_LYSR"/>
    <property type="match status" value="1"/>
</dbReference>
<accession>A0A2T3FXT8</accession>
<dbReference type="GO" id="GO:0000976">
    <property type="term" value="F:transcription cis-regulatory region binding"/>
    <property type="evidence" value="ECO:0007669"/>
    <property type="project" value="TreeGrafter"/>
</dbReference>
<evidence type="ECO:0000256" key="1">
    <source>
        <dbReference type="ARBA" id="ARBA00009437"/>
    </source>
</evidence>
<reference evidence="6" key="1">
    <citation type="submission" date="2018-03" db="EMBL/GenBank/DDBJ databases">
        <title>Lachnoclostridium SNUG30370 gen.nov., sp.nov., isolated from human faeces.</title>
        <authorList>
            <person name="Seo B."/>
            <person name="Jeon K."/>
            <person name="Ko G."/>
        </authorList>
    </citation>
    <scope>NUCLEOTIDE SEQUENCE [LARGE SCALE GENOMIC DNA]</scope>
    <source>
        <strain evidence="6">SNUG30370</strain>
    </source>
</reference>
<evidence type="ECO:0000313" key="5">
    <source>
        <dbReference type="EMBL" id="PST40071.1"/>
    </source>
</evidence>
<dbReference type="GO" id="GO:0003700">
    <property type="term" value="F:DNA-binding transcription factor activity"/>
    <property type="evidence" value="ECO:0007669"/>
    <property type="project" value="InterPro"/>
</dbReference>
<dbReference type="Gene3D" id="1.10.10.10">
    <property type="entry name" value="Winged helix-like DNA-binding domain superfamily/Winged helix DNA-binding domain"/>
    <property type="match status" value="1"/>
</dbReference>
<comment type="similarity">
    <text evidence="1">Belongs to the LysR transcriptional regulatory family.</text>
</comment>
<dbReference type="InterPro" id="IPR036390">
    <property type="entry name" value="WH_DNA-bd_sf"/>
</dbReference>
<organism evidence="5 6">
    <name type="scientific">Faecalibacillus faecis</name>
    <dbReference type="NCBI Taxonomy" id="1982628"/>
    <lineage>
        <taxon>Bacteria</taxon>
        <taxon>Bacillati</taxon>
        <taxon>Bacillota</taxon>
        <taxon>Erysipelotrichia</taxon>
        <taxon>Erysipelotrichales</taxon>
        <taxon>Coprobacillaceae</taxon>
        <taxon>Faecalibacillus</taxon>
    </lineage>
</organism>
<dbReference type="Proteomes" id="UP000241201">
    <property type="component" value="Unassembled WGS sequence"/>
</dbReference>
<keyword evidence="6" id="KW-1185">Reference proteome</keyword>
<evidence type="ECO:0000313" key="6">
    <source>
        <dbReference type="Proteomes" id="UP000241201"/>
    </source>
</evidence>
<dbReference type="AlphaFoldDB" id="A0A2T3FXT8"/>
<dbReference type="SUPFAM" id="SSF46785">
    <property type="entry name" value="Winged helix' DNA-binding domain"/>
    <property type="match status" value="1"/>
</dbReference>
<keyword evidence="2" id="KW-0805">Transcription regulation</keyword>
<dbReference type="GeneID" id="77471106"/>
<dbReference type="PANTHER" id="PTHR30126">
    <property type="entry name" value="HTH-TYPE TRANSCRIPTIONAL REGULATOR"/>
    <property type="match status" value="1"/>
</dbReference>
<dbReference type="InterPro" id="IPR036388">
    <property type="entry name" value="WH-like_DNA-bd_sf"/>
</dbReference>
<evidence type="ECO:0000256" key="3">
    <source>
        <dbReference type="ARBA" id="ARBA00023163"/>
    </source>
</evidence>
<dbReference type="RefSeq" id="WP_106988182.1">
    <property type="nucleotide sequence ID" value="NZ_DBGCOW010000082.1"/>
</dbReference>
<dbReference type="EMBL" id="PYLP01000009">
    <property type="protein sequence ID" value="PST40071.1"/>
    <property type="molecule type" value="Genomic_DNA"/>
</dbReference>
<sequence length="137" mass="16306">MYHPLLKTFVYIVEMESFSKETQKMYITLTSVMKQINALEEHLHIKLVNRTHRGIKVTEQGQKIYDEDKILIENSDNYLNKIQEKTSSMIHIGSSFLNSAKEFIDLWHSIPPYHNVINYVLFLIKAIMIKSWKYFNH</sequence>
<proteinExistence type="inferred from homology"/>
<keyword evidence="3" id="KW-0804">Transcription</keyword>
<feature type="domain" description="HTH lysR-type" evidence="4">
    <location>
        <begin position="1"/>
        <end position="58"/>
    </location>
</feature>